<comment type="caution">
    <text evidence="2">The sequence shown here is derived from an EMBL/GenBank/DDBJ whole genome shotgun (WGS) entry which is preliminary data.</text>
</comment>
<gene>
    <name evidence="2" type="ORF">FMOSSE_LOCUS9272</name>
</gene>
<proteinExistence type="predicted"/>
<feature type="compositionally biased region" description="Basic and acidic residues" evidence="1">
    <location>
        <begin position="49"/>
        <end position="65"/>
    </location>
</feature>
<dbReference type="Proteomes" id="UP000789375">
    <property type="component" value="Unassembled WGS sequence"/>
</dbReference>
<keyword evidence="3" id="KW-1185">Reference proteome</keyword>
<accession>A0A9N9CPG5</accession>
<organism evidence="2 3">
    <name type="scientific">Funneliformis mosseae</name>
    <name type="common">Endomycorrhizal fungus</name>
    <name type="synonym">Glomus mosseae</name>
    <dbReference type="NCBI Taxonomy" id="27381"/>
    <lineage>
        <taxon>Eukaryota</taxon>
        <taxon>Fungi</taxon>
        <taxon>Fungi incertae sedis</taxon>
        <taxon>Mucoromycota</taxon>
        <taxon>Glomeromycotina</taxon>
        <taxon>Glomeromycetes</taxon>
        <taxon>Glomerales</taxon>
        <taxon>Glomeraceae</taxon>
        <taxon>Funneliformis</taxon>
    </lineage>
</organism>
<dbReference type="AlphaFoldDB" id="A0A9N9CPG5"/>
<name>A0A9N9CPG5_FUNMO</name>
<evidence type="ECO:0000256" key="1">
    <source>
        <dbReference type="SAM" id="MobiDB-lite"/>
    </source>
</evidence>
<evidence type="ECO:0000313" key="3">
    <source>
        <dbReference type="Proteomes" id="UP000789375"/>
    </source>
</evidence>
<sequence>MPNTLKMLSVLKSFYVFFTDLQTILNTICEYTNSVSLAHSLVHRNQKRKNPEKAEEKERLFGNPS</sequence>
<protein>
    <submittedName>
        <fullName evidence="2">2569_t:CDS:1</fullName>
    </submittedName>
</protein>
<dbReference type="EMBL" id="CAJVPP010002661">
    <property type="protein sequence ID" value="CAG8607325.1"/>
    <property type="molecule type" value="Genomic_DNA"/>
</dbReference>
<reference evidence="2" key="1">
    <citation type="submission" date="2021-06" db="EMBL/GenBank/DDBJ databases">
        <authorList>
            <person name="Kallberg Y."/>
            <person name="Tangrot J."/>
            <person name="Rosling A."/>
        </authorList>
    </citation>
    <scope>NUCLEOTIDE SEQUENCE</scope>
    <source>
        <strain evidence="2">87-6 pot B 2015</strain>
    </source>
</reference>
<evidence type="ECO:0000313" key="2">
    <source>
        <dbReference type="EMBL" id="CAG8607325.1"/>
    </source>
</evidence>
<feature type="region of interest" description="Disordered" evidence="1">
    <location>
        <begin position="43"/>
        <end position="65"/>
    </location>
</feature>